<feature type="region of interest" description="Disordered" evidence="1">
    <location>
        <begin position="1"/>
        <end position="21"/>
    </location>
</feature>
<gene>
    <name evidence="2" type="ORF">GCM10023187_36620</name>
</gene>
<protein>
    <submittedName>
        <fullName evidence="2">Uncharacterized protein</fullName>
    </submittedName>
</protein>
<evidence type="ECO:0000313" key="3">
    <source>
        <dbReference type="Proteomes" id="UP001500936"/>
    </source>
</evidence>
<proteinExistence type="predicted"/>
<dbReference type="Proteomes" id="UP001500936">
    <property type="component" value="Unassembled WGS sequence"/>
</dbReference>
<evidence type="ECO:0000313" key="2">
    <source>
        <dbReference type="EMBL" id="GAA4411177.1"/>
    </source>
</evidence>
<accession>A0ABP8KP96</accession>
<reference evidence="3" key="1">
    <citation type="journal article" date="2019" name="Int. J. Syst. Evol. Microbiol.">
        <title>The Global Catalogue of Microorganisms (GCM) 10K type strain sequencing project: providing services to taxonomists for standard genome sequencing and annotation.</title>
        <authorList>
            <consortium name="The Broad Institute Genomics Platform"/>
            <consortium name="The Broad Institute Genome Sequencing Center for Infectious Disease"/>
            <person name="Wu L."/>
            <person name="Ma J."/>
        </authorList>
    </citation>
    <scope>NUCLEOTIDE SEQUENCE [LARGE SCALE GENOMIC DNA]</scope>
    <source>
        <strain evidence="3">JCM 17925</strain>
    </source>
</reference>
<keyword evidence="3" id="KW-1185">Reference proteome</keyword>
<organism evidence="2 3">
    <name type="scientific">Nibrella viscosa</name>
    <dbReference type="NCBI Taxonomy" id="1084524"/>
    <lineage>
        <taxon>Bacteria</taxon>
        <taxon>Pseudomonadati</taxon>
        <taxon>Bacteroidota</taxon>
        <taxon>Cytophagia</taxon>
        <taxon>Cytophagales</taxon>
        <taxon>Spirosomataceae</taxon>
        <taxon>Nibrella</taxon>
    </lineage>
</organism>
<comment type="caution">
    <text evidence="2">The sequence shown here is derived from an EMBL/GenBank/DDBJ whole genome shotgun (WGS) entry which is preliminary data.</text>
</comment>
<dbReference type="EMBL" id="BAABHB010000008">
    <property type="protein sequence ID" value="GAA4411177.1"/>
    <property type="molecule type" value="Genomic_DNA"/>
</dbReference>
<sequence length="86" mass="9680">MKSDLPDQPDAGSRQAIMDPTNRMYRVGHKLSRQVGIPGITPGIDDATGVHFEYGNEQADRQERYKPISPVYFHGIKVSKSGMYRD</sequence>
<name>A0ABP8KP96_9BACT</name>
<evidence type="ECO:0000256" key="1">
    <source>
        <dbReference type="SAM" id="MobiDB-lite"/>
    </source>
</evidence>